<accession>A0A0V0R4M1</accession>
<keyword evidence="1" id="KW-0472">Membrane</keyword>
<dbReference type="GO" id="GO:0005789">
    <property type="term" value="C:endoplasmic reticulum membrane"/>
    <property type="evidence" value="ECO:0007669"/>
    <property type="project" value="InterPro"/>
</dbReference>
<evidence type="ECO:0000256" key="1">
    <source>
        <dbReference type="SAM" id="Phobius"/>
    </source>
</evidence>
<dbReference type="Proteomes" id="UP000054937">
    <property type="component" value="Unassembled WGS sequence"/>
</dbReference>
<protein>
    <recommendedName>
        <fullName evidence="4">CAAX prenyl protease 2</fullName>
    </recommendedName>
</protein>
<organism evidence="2 3">
    <name type="scientific">Pseudocohnilembus persalinus</name>
    <name type="common">Ciliate</name>
    <dbReference type="NCBI Taxonomy" id="266149"/>
    <lineage>
        <taxon>Eukaryota</taxon>
        <taxon>Sar</taxon>
        <taxon>Alveolata</taxon>
        <taxon>Ciliophora</taxon>
        <taxon>Intramacronucleata</taxon>
        <taxon>Oligohymenophorea</taxon>
        <taxon>Scuticociliatia</taxon>
        <taxon>Philasterida</taxon>
        <taxon>Pseudocohnilembidae</taxon>
        <taxon>Pseudocohnilembus</taxon>
    </lineage>
</organism>
<keyword evidence="3" id="KW-1185">Reference proteome</keyword>
<proteinExistence type="predicted"/>
<dbReference type="OrthoDB" id="271604at2759"/>
<dbReference type="InterPro" id="IPR039731">
    <property type="entry name" value="Rce1"/>
</dbReference>
<keyword evidence="1" id="KW-1133">Transmembrane helix</keyword>
<feature type="transmembrane region" description="Helical" evidence="1">
    <location>
        <begin position="96"/>
        <end position="113"/>
    </location>
</feature>
<dbReference type="PANTHER" id="PTHR13046">
    <property type="entry name" value="PROTEASE U48 CAAX PRENYL PROTEASE RCE1"/>
    <property type="match status" value="1"/>
</dbReference>
<evidence type="ECO:0000313" key="3">
    <source>
        <dbReference type="Proteomes" id="UP000054937"/>
    </source>
</evidence>
<evidence type="ECO:0000313" key="2">
    <source>
        <dbReference type="EMBL" id="KRX09160.1"/>
    </source>
</evidence>
<feature type="transmembrane region" description="Helical" evidence="1">
    <location>
        <begin position="45"/>
        <end position="63"/>
    </location>
</feature>
<sequence length="114" mass="13563">MDENQKHEEFTVSYTACHQIKKKRKEEFMYDEEQQYNKWLFFKRCIAILFTYVFAIYSAFIFIRSNTIVASIVVHAYCNYIGAPNFSELKRQGTKLVLLYVTGVALFTVWCLIF</sequence>
<dbReference type="GO" id="GO:0071586">
    <property type="term" value="P:CAAX-box protein processing"/>
    <property type="evidence" value="ECO:0007669"/>
    <property type="project" value="InterPro"/>
</dbReference>
<keyword evidence="1" id="KW-0812">Transmembrane</keyword>
<dbReference type="PANTHER" id="PTHR13046:SF0">
    <property type="entry name" value="CAAX PRENYL PROTEASE 2"/>
    <property type="match status" value="1"/>
</dbReference>
<reference evidence="2 3" key="1">
    <citation type="journal article" date="2015" name="Sci. Rep.">
        <title>Genome of the facultative scuticociliatosis pathogen Pseudocohnilembus persalinus provides insight into its virulence through horizontal gene transfer.</title>
        <authorList>
            <person name="Xiong J."/>
            <person name="Wang G."/>
            <person name="Cheng J."/>
            <person name="Tian M."/>
            <person name="Pan X."/>
            <person name="Warren A."/>
            <person name="Jiang C."/>
            <person name="Yuan D."/>
            <person name="Miao W."/>
        </authorList>
    </citation>
    <scope>NUCLEOTIDE SEQUENCE [LARGE SCALE GENOMIC DNA]</scope>
    <source>
        <strain evidence="2">36N120E</strain>
    </source>
</reference>
<comment type="caution">
    <text evidence="2">The sequence shown here is derived from an EMBL/GenBank/DDBJ whole genome shotgun (WGS) entry which is preliminary data.</text>
</comment>
<gene>
    <name evidence="2" type="ORF">PPERSA_08876</name>
</gene>
<dbReference type="GO" id="GO:0004222">
    <property type="term" value="F:metalloendopeptidase activity"/>
    <property type="evidence" value="ECO:0007669"/>
    <property type="project" value="InterPro"/>
</dbReference>
<name>A0A0V0R4M1_PSEPJ</name>
<dbReference type="InParanoid" id="A0A0V0R4M1"/>
<evidence type="ECO:0008006" key="4">
    <source>
        <dbReference type="Google" id="ProtNLM"/>
    </source>
</evidence>
<dbReference type="AlphaFoldDB" id="A0A0V0R4M1"/>
<dbReference type="EMBL" id="LDAU01000054">
    <property type="protein sequence ID" value="KRX09160.1"/>
    <property type="molecule type" value="Genomic_DNA"/>
</dbReference>